<protein>
    <submittedName>
        <fullName evidence="2">Uncharacterized protein</fullName>
    </submittedName>
</protein>
<evidence type="ECO:0000256" key="1">
    <source>
        <dbReference type="SAM" id="MobiDB-lite"/>
    </source>
</evidence>
<reference evidence="3" key="1">
    <citation type="submission" date="2014-04" db="EMBL/GenBank/DDBJ databases">
        <title>Evolutionary Origins and Diversification of the Mycorrhizal Mutualists.</title>
        <authorList>
            <consortium name="DOE Joint Genome Institute"/>
            <consortium name="Mycorrhizal Genomics Consortium"/>
            <person name="Kohler A."/>
            <person name="Kuo A."/>
            <person name="Nagy L.G."/>
            <person name="Floudas D."/>
            <person name="Copeland A."/>
            <person name="Barry K.W."/>
            <person name="Cichocki N."/>
            <person name="Veneault-Fourrey C."/>
            <person name="LaButti K."/>
            <person name="Lindquist E.A."/>
            <person name="Lipzen A."/>
            <person name="Lundell T."/>
            <person name="Morin E."/>
            <person name="Murat C."/>
            <person name="Riley R."/>
            <person name="Ohm R."/>
            <person name="Sun H."/>
            <person name="Tunlid A."/>
            <person name="Henrissat B."/>
            <person name="Grigoriev I.V."/>
            <person name="Hibbett D.S."/>
            <person name="Martin F."/>
        </authorList>
    </citation>
    <scope>NUCLEOTIDE SEQUENCE [LARGE SCALE GENOMIC DNA]</scope>
    <source>
        <strain evidence="3">FD-334 SS-4</strain>
    </source>
</reference>
<keyword evidence="3" id="KW-1185">Reference proteome</keyword>
<sequence>MSPLPPISMVESRSPLLQRPVSSPSSLPMPDGSGASCHQPTSSVIIAAVSDTSSALHLPRRGPSSLSPLARSPPRRSSTCHWKKGRRPQAAAVRAVVAIASIAASISAYGDRVAFRLHVDFCFSEH</sequence>
<name>A0A0D2P074_HYPSF</name>
<dbReference type="AlphaFoldDB" id="A0A0D2P074"/>
<evidence type="ECO:0000313" key="2">
    <source>
        <dbReference type="EMBL" id="KJA24339.1"/>
    </source>
</evidence>
<accession>A0A0D2P074</accession>
<proteinExistence type="predicted"/>
<dbReference type="Proteomes" id="UP000054270">
    <property type="component" value="Unassembled WGS sequence"/>
</dbReference>
<feature type="compositionally biased region" description="Low complexity" evidence="1">
    <location>
        <begin position="61"/>
        <end position="77"/>
    </location>
</feature>
<evidence type="ECO:0000313" key="3">
    <source>
        <dbReference type="Proteomes" id="UP000054270"/>
    </source>
</evidence>
<feature type="region of interest" description="Disordered" evidence="1">
    <location>
        <begin position="1"/>
        <end position="39"/>
    </location>
</feature>
<gene>
    <name evidence="2" type="ORF">HYPSUDRAFT_200567</name>
</gene>
<organism evidence="2 3">
    <name type="scientific">Hypholoma sublateritium (strain FD-334 SS-4)</name>
    <dbReference type="NCBI Taxonomy" id="945553"/>
    <lineage>
        <taxon>Eukaryota</taxon>
        <taxon>Fungi</taxon>
        <taxon>Dikarya</taxon>
        <taxon>Basidiomycota</taxon>
        <taxon>Agaricomycotina</taxon>
        <taxon>Agaricomycetes</taxon>
        <taxon>Agaricomycetidae</taxon>
        <taxon>Agaricales</taxon>
        <taxon>Agaricineae</taxon>
        <taxon>Strophariaceae</taxon>
        <taxon>Hypholoma</taxon>
    </lineage>
</organism>
<feature type="region of interest" description="Disordered" evidence="1">
    <location>
        <begin position="53"/>
        <end position="85"/>
    </location>
</feature>
<dbReference type="EMBL" id="KN817537">
    <property type="protein sequence ID" value="KJA24339.1"/>
    <property type="molecule type" value="Genomic_DNA"/>
</dbReference>